<dbReference type="OrthoDB" id="2143914at2759"/>
<dbReference type="EMBL" id="KZ529238">
    <property type="protein sequence ID" value="PKU27265.1"/>
    <property type="molecule type" value="Genomic_DNA"/>
</dbReference>
<evidence type="ECO:0000313" key="3">
    <source>
        <dbReference type="Proteomes" id="UP000233556"/>
    </source>
</evidence>
<gene>
    <name evidence="2" type="ORF">llap_22431</name>
</gene>
<dbReference type="AlphaFoldDB" id="A0A2I0T0D7"/>
<reference evidence="3" key="1">
    <citation type="submission" date="2017-11" db="EMBL/GenBank/DDBJ databases">
        <authorList>
            <person name="Lima N.C."/>
            <person name="Parody-Merino A.M."/>
            <person name="Battley P.F."/>
            <person name="Fidler A.E."/>
            <person name="Prosdocimi F."/>
        </authorList>
    </citation>
    <scope>NUCLEOTIDE SEQUENCE [LARGE SCALE GENOMIC DNA]</scope>
</reference>
<proteinExistence type="predicted"/>
<organism evidence="2 3">
    <name type="scientific">Limosa lapponica baueri</name>
    <dbReference type="NCBI Taxonomy" id="1758121"/>
    <lineage>
        <taxon>Eukaryota</taxon>
        <taxon>Metazoa</taxon>
        <taxon>Chordata</taxon>
        <taxon>Craniata</taxon>
        <taxon>Vertebrata</taxon>
        <taxon>Euteleostomi</taxon>
        <taxon>Archelosauria</taxon>
        <taxon>Archosauria</taxon>
        <taxon>Dinosauria</taxon>
        <taxon>Saurischia</taxon>
        <taxon>Theropoda</taxon>
        <taxon>Coelurosauria</taxon>
        <taxon>Aves</taxon>
        <taxon>Neognathae</taxon>
        <taxon>Neoaves</taxon>
        <taxon>Charadriiformes</taxon>
        <taxon>Scolopacidae</taxon>
        <taxon>Limosa</taxon>
    </lineage>
</organism>
<reference evidence="3" key="2">
    <citation type="submission" date="2017-12" db="EMBL/GenBank/DDBJ databases">
        <title>Genome sequence of the Bar-tailed Godwit (Limosa lapponica baueri).</title>
        <authorList>
            <person name="Lima N.C.B."/>
            <person name="Parody-Merino A.M."/>
            <person name="Battley P.F."/>
            <person name="Fidler A.E."/>
            <person name="Prosdocimi F."/>
        </authorList>
    </citation>
    <scope>NUCLEOTIDE SEQUENCE [LARGE SCALE GENOMIC DNA]</scope>
</reference>
<keyword evidence="3" id="KW-1185">Reference proteome</keyword>
<accession>A0A2I0T0D7</accession>
<protein>
    <submittedName>
        <fullName evidence="2">Uncharacterized protein</fullName>
    </submittedName>
</protein>
<name>A0A2I0T0D7_LIMLA</name>
<feature type="region of interest" description="Disordered" evidence="1">
    <location>
        <begin position="88"/>
        <end position="111"/>
    </location>
</feature>
<dbReference type="Proteomes" id="UP000233556">
    <property type="component" value="Unassembled WGS sequence"/>
</dbReference>
<sequence>MGKAEACLLAELRRSPIKKVRKSLALDIVDEDMTQNMPALPKTLCFKRAQPVNFLSRSLNLSSSSRKNDSGLLNRAFVQVQPEKMSCTKMPSHFRPPAPVSPAATALPVRR</sequence>
<evidence type="ECO:0000256" key="1">
    <source>
        <dbReference type="SAM" id="MobiDB-lite"/>
    </source>
</evidence>
<evidence type="ECO:0000313" key="2">
    <source>
        <dbReference type="EMBL" id="PKU27265.1"/>
    </source>
</evidence>